<dbReference type="SUPFAM" id="SSF55729">
    <property type="entry name" value="Acyl-CoA N-acyltransferases (Nat)"/>
    <property type="match status" value="1"/>
</dbReference>
<evidence type="ECO:0000259" key="23">
    <source>
        <dbReference type="PROSITE" id="PS51504"/>
    </source>
</evidence>
<feature type="region of interest" description="Disordered" evidence="21">
    <location>
        <begin position="334"/>
        <end position="372"/>
    </location>
</feature>
<feature type="compositionally biased region" description="Basic and acidic residues" evidence="21">
    <location>
        <begin position="1487"/>
        <end position="1498"/>
    </location>
</feature>
<feature type="region of interest" description="Disordered" evidence="21">
    <location>
        <begin position="398"/>
        <end position="479"/>
    </location>
</feature>
<dbReference type="GO" id="GO:0005634">
    <property type="term" value="C:nucleus"/>
    <property type="evidence" value="ECO:0007669"/>
    <property type="project" value="UniProtKB-SubCell"/>
</dbReference>
<feature type="compositionally biased region" description="Acidic residues" evidence="21">
    <location>
        <begin position="1405"/>
        <end position="1416"/>
    </location>
</feature>
<dbReference type="PROSITE" id="PS01359">
    <property type="entry name" value="ZF_PHD_1"/>
    <property type="match status" value="1"/>
</dbReference>
<feature type="compositionally biased region" description="Polar residues" evidence="21">
    <location>
        <begin position="1814"/>
        <end position="1823"/>
    </location>
</feature>
<dbReference type="InterPro" id="IPR011011">
    <property type="entry name" value="Znf_FYVE_PHD"/>
</dbReference>
<dbReference type="PANTHER" id="PTHR10615">
    <property type="entry name" value="HISTONE ACETYLTRANSFERASE"/>
    <property type="match status" value="1"/>
</dbReference>
<protein>
    <recommendedName>
        <fullName evidence="3">histone acetyltransferase</fullName>
        <ecNumber evidence="3">2.3.1.48</ecNumber>
    </recommendedName>
</protein>
<dbReference type="InterPro" id="IPR016181">
    <property type="entry name" value="Acyl_CoA_acyltransferase"/>
</dbReference>
<feature type="compositionally biased region" description="Basic residues" evidence="21">
    <location>
        <begin position="1716"/>
        <end position="1733"/>
    </location>
</feature>
<evidence type="ECO:0000313" key="26">
    <source>
        <dbReference type="EMBL" id="KAK3928002.1"/>
    </source>
</evidence>
<evidence type="ECO:0000256" key="1">
    <source>
        <dbReference type="ARBA" id="ARBA00004123"/>
    </source>
</evidence>
<dbReference type="InterPro" id="IPR001965">
    <property type="entry name" value="Znf_PHD"/>
</dbReference>
<feature type="compositionally biased region" description="Basic and acidic residues" evidence="21">
    <location>
        <begin position="1963"/>
        <end position="1986"/>
    </location>
</feature>
<dbReference type="InterPro" id="IPR002717">
    <property type="entry name" value="HAT_MYST-type"/>
</dbReference>
<evidence type="ECO:0000256" key="5">
    <source>
        <dbReference type="ARBA" id="ARBA00022499"/>
    </source>
</evidence>
<comment type="catalytic activity">
    <reaction evidence="17">
        <text>L-lysyl-[protein] + acetyl-CoA = N(6)-acetyl-L-lysyl-[protein] + CoA + H(+)</text>
        <dbReference type="Rhea" id="RHEA:45948"/>
        <dbReference type="Rhea" id="RHEA-COMP:9752"/>
        <dbReference type="Rhea" id="RHEA-COMP:10731"/>
        <dbReference type="ChEBI" id="CHEBI:15378"/>
        <dbReference type="ChEBI" id="CHEBI:29969"/>
        <dbReference type="ChEBI" id="CHEBI:57287"/>
        <dbReference type="ChEBI" id="CHEBI:57288"/>
        <dbReference type="ChEBI" id="CHEBI:61930"/>
        <dbReference type="EC" id="2.3.1.48"/>
    </reaction>
</comment>
<evidence type="ECO:0000256" key="19">
    <source>
        <dbReference type="PROSITE-ProRule" id="PRU00146"/>
    </source>
</evidence>
<evidence type="ECO:0000259" key="22">
    <source>
        <dbReference type="PROSITE" id="PS50016"/>
    </source>
</evidence>
<feature type="compositionally biased region" description="Basic and acidic residues" evidence="21">
    <location>
        <begin position="1610"/>
        <end position="1623"/>
    </location>
</feature>
<dbReference type="GO" id="GO:0006334">
    <property type="term" value="P:nucleosome assembly"/>
    <property type="evidence" value="ECO:0007669"/>
    <property type="project" value="InterPro"/>
</dbReference>
<dbReference type="FunFam" id="3.30.60.60:FF:000001">
    <property type="entry name" value="Histone acetyltransferase"/>
    <property type="match status" value="1"/>
</dbReference>
<dbReference type="Pfam" id="PF01853">
    <property type="entry name" value="MOZ_SAS"/>
    <property type="match status" value="1"/>
</dbReference>
<dbReference type="Proteomes" id="UP001219518">
    <property type="component" value="Unassembled WGS sequence"/>
</dbReference>
<accession>A0AAE1HV37</accession>
<feature type="compositionally biased region" description="Low complexity" evidence="21">
    <location>
        <begin position="1939"/>
        <end position="1957"/>
    </location>
</feature>
<evidence type="ECO:0000256" key="16">
    <source>
        <dbReference type="ARBA" id="ARBA00023242"/>
    </source>
</evidence>
<evidence type="ECO:0000256" key="7">
    <source>
        <dbReference type="ARBA" id="ARBA00022679"/>
    </source>
</evidence>
<dbReference type="GO" id="GO:0003712">
    <property type="term" value="F:transcription coregulator activity"/>
    <property type="evidence" value="ECO:0007669"/>
    <property type="project" value="TreeGrafter"/>
</dbReference>
<proteinExistence type="inferred from homology"/>
<feature type="region of interest" description="Disordered" evidence="21">
    <location>
        <begin position="497"/>
        <end position="548"/>
    </location>
</feature>
<keyword evidence="7" id="KW-0808">Transferase</keyword>
<dbReference type="GO" id="GO:0008270">
    <property type="term" value="F:zinc ion binding"/>
    <property type="evidence" value="ECO:0007669"/>
    <property type="project" value="UniProtKB-KW"/>
</dbReference>
<dbReference type="Gene3D" id="3.30.40.10">
    <property type="entry name" value="Zinc/RING finger domain, C3HC4 (zinc finger)"/>
    <property type="match status" value="2"/>
</dbReference>
<dbReference type="InterPro" id="IPR048589">
    <property type="entry name" value="SAMD1-like_WH"/>
</dbReference>
<evidence type="ECO:0000256" key="9">
    <source>
        <dbReference type="ARBA" id="ARBA00022737"/>
    </source>
</evidence>
<evidence type="ECO:0000256" key="6">
    <source>
        <dbReference type="ARBA" id="ARBA00022553"/>
    </source>
</evidence>
<dbReference type="Pfam" id="PF21524">
    <property type="entry name" value="SAMD1_WH"/>
    <property type="match status" value="1"/>
</dbReference>
<dbReference type="InterPro" id="IPR019787">
    <property type="entry name" value="Znf_PHD-finger"/>
</dbReference>
<feature type="compositionally biased region" description="Polar residues" evidence="21">
    <location>
        <begin position="1653"/>
        <end position="1662"/>
    </location>
</feature>
<dbReference type="InterPro" id="IPR005818">
    <property type="entry name" value="Histone_H1/H5_H15"/>
</dbReference>
<feature type="region of interest" description="Disordered" evidence="21">
    <location>
        <begin position="983"/>
        <end position="1011"/>
    </location>
</feature>
<dbReference type="EMBL" id="JAHWGI010001303">
    <property type="protein sequence ID" value="KAK3928002.1"/>
    <property type="molecule type" value="Genomic_DNA"/>
</dbReference>
<keyword evidence="5" id="KW-1017">Isopeptide bond</keyword>
<feature type="coiled-coil region" evidence="20">
    <location>
        <begin position="932"/>
        <end position="959"/>
    </location>
</feature>
<dbReference type="InterPro" id="IPR013083">
    <property type="entry name" value="Znf_RING/FYVE/PHD"/>
</dbReference>
<keyword evidence="13" id="KW-0156">Chromatin regulator</keyword>
<evidence type="ECO:0000256" key="15">
    <source>
        <dbReference type="ARBA" id="ARBA00023159"/>
    </source>
</evidence>
<evidence type="ECO:0000256" key="21">
    <source>
        <dbReference type="SAM" id="MobiDB-lite"/>
    </source>
</evidence>
<dbReference type="GO" id="GO:0010484">
    <property type="term" value="F:histone H3 acetyltransferase activity"/>
    <property type="evidence" value="ECO:0007669"/>
    <property type="project" value="TreeGrafter"/>
</dbReference>
<dbReference type="GO" id="GO:0003677">
    <property type="term" value="F:DNA binding"/>
    <property type="evidence" value="ECO:0007669"/>
    <property type="project" value="InterPro"/>
</dbReference>
<organism evidence="26 27">
    <name type="scientific">Frankliniella fusca</name>
    <dbReference type="NCBI Taxonomy" id="407009"/>
    <lineage>
        <taxon>Eukaryota</taxon>
        <taxon>Metazoa</taxon>
        <taxon>Ecdysozoa</taxon>
        <taxon>Arthropoda</taxon>
        <taxon>Hexapoda</taxon>
        <taxon>Insecta</taxon>
        <taxon>Pterygota</taxon>
        <taxon>Neoptera</taxon>
        <taxon>Paraneoptera</taxon>
        <taxon>Thysanoptera</taxon>
        <taxon>Terebrantia</taxon>
        <taxon>Thripoidea</taxon>
        <taxon>Thripidae</taxon>
        <taxon>Frankliniella</taxon>
    </lineage>
</organism>
<sequence length="2098" mass="231433">MKEDHPTILKWILFAIGKIRDQKQRPNLERISHTVRQNCKVSENVVEEHLDLAVKEGTVVKLINKGQETYRDPGHMKARKVLPVSKESDLSKVVVRAIREHDPEGCSLKDIEDRLRSTFSLETDLSDVDFKSVLRVSLKRALALGLLVQEGRLIKLSPRSLEVSKLKGDRKSDAGSPKRKRLSAEDLLNEDLPKTHLPICSECLGTHKNSSGQEEALSECAGCGACVHLSCVSLPGSSSTNQFIALLSQPGAAWYCEECRTCCKCEKAKDQVCLLGCVNCDRAYHMGCLEPPAERKPKCPWQCRHCFEVHRKKAAINKPVDHASRVRKKYLKVRDKRSGREPERTVRVSGDEVDCSRLSGSDTDSAMRSTPGRLNLKTTARGLSKFSGRIPVRPAVLKGQSKSPMVSHKSPIKTPIRASGKKIVKKSAADTPQESTCGSTSEEGNDPFPNFPLAAPRSPGGGSISASKQLKEKRGDRLSKEKQKFFRLSAFYKTKKRNGSRTSDGLADTVGSLSRSSSSDSDSRSSSSSGRRSRSSSLSHSSDSELNTSTVVVHRNNGLLGGASKFVSEPNAHVFGEAVCGSTGTTLASLSRIEPDSAAPWGFAAAAAAARLSSEAFSKTPKEVGKSKVCDTFLNNVDSVISTLPRKSNYVGEAHVTSSKSIARNGSFSLHSSKLRRNYKKRSNNYKGGSTESSDSDSSTDETSWNSFVESQEKKSDSVVASKADLNGEIKCVASSKHVKSSGPIEKPSSSSDGKDDSIVSSTSSKVSSSASFERMVGFGQLRSLYDGLSHFFTAPAHSRRVSSQNSPPNSSPVKTPKKRPDSVNNKFSENKKPHNLKSAWRKSALMSKITKTNKLKSKQREFIKPVCYPTWRQITKAANNGGIIKGFLEGSSGRPNANNKCKLNGNDVKACKKINGFKELSGVRPLSDTTLLLKKQRVELLEKMAQNLRDECDLASKKIALQSGGTSHQWNHMSPSRLVKTAVDSKTHEQEQRRRVMKDELHESPPDDIKQKKKRLIAEATQTHHHYQQNPFLVPQPPTNTASACMVLPASQPVGLTLNFTTNLPPGVTQKDIELFKAMRARANSMAPTVSTNEPILPPGSLPSPSGLHGQRCPGAIEFGQYEIETWYSSPFPQEYARLPKLYLCEFCLKYTKSKAVLDRHLDKCSWRHPPATEIYRHQNISVFEVDGNVNKIYCQNLCLLAKLFLDHKTLYYDVEPFLFYVLTKNDCKGCHLVGYFSKEKHCAQKYNVSCIMTMPQYQKQGFGRFLIHFSYLLSKQEGQPGTPEKPLSDLGRISYHAYWKSVILEYLHSHENEMTGVTNLTLDAISKETGMYSHDIVVAFQLLGMVHWDDKTSAPVIIVDWNLVNQHAIRVANSKTRIPLEPECLRWTPLVTNVATPLGLVKEEDEESADEEMPSLDRSVKTEKTENVPVEGVTKPGTQSDISKRKVKDDTADQADVEDNITQTPGFVRRKNVRTAKNSYQRHSLRLEAESERDGDGESDADGSPVRSSSKRKRDPESPVEEVPVVEDQSPSQPSKVRKVGKKRVTSHVYTPGCVPKNSPKTAQSKLKLSPSRSQIKDVELQVKPQSESRTSREARVTGSKTRSSLNNREDQSEFSDDSRVGRRSSLINTSAKNVPMPSPAPVKIKRGRWSQRTLKAQVTKSDETDDGDAQMPELEPEVNLSQQNVVETGPPLSPPSLLEQSEKHDVPAVVTKPVKRRRGWQKGRPRKGHIPKSQLLSQSNVTASKPHAQSKKITSETTDETETSQAEEETASSQTETEVKLGSEVDLDSSVQQVEEKNEEKEETQNDEVMTISSSETQQELDIAPTNDLQSEESDEKAKSAQEQSDVSGTLEVPEQETNSEAIEKTDVETLPEPIQESHEVKENLSKPDKLPQLPSGSEEKTEENIFKENPKNSDEILLKTPEKVCSPLSSEGPEPADSVSSVSATPTTPDTADQSITPTKDDLEEKFGQLERENENDGREQFLETNNVLAEKRSAVDSSGDLSGLQPLDSDSCPISPKNAVNDKISSDVSPLIASPKEDETENVSEAETSSDVGKKPGDQECASESDVFEQGKESQGSNDDESQERSPSVQPDT</sequence>
<evidence type="ECO:0000256" key="18">
    <source>
        <dbReference type="PIRSR" id="PIRSR602717-51"/>
    </source>
</evidence>
<evidence type="ECO:0000256" key="4">
    <source>
        <dbReference type="ARBA" id="ARBA00022491"/>
    </source>
</evidence>
<keyword evidence="15" id="KW-0010">Activator</keyword>
<feature type="region of interest" description="Disordered" evidence="21">
    <location>
        <begin position="679"/>
        <end position="709"/>
    </location>
</feature>
<evidence type="ECO:0000259" key="25">
    <source>
        <dbReference type="PROSITE" id="PS52014"/>
    </source>
</evidence>
<dbReference type="SUPFAM" id="SSF57903">
    <property type="entry name" value="FYVE/PHD zinc finger"/>
    <property type="match status" value="2"/>
</dbReference>
<dbReference type="InterPro" id="IPR036388">
    <property type="entry name" value="WH-like_DNA-bd_sf"/>
</dbReference>
<evidence type="ECO:0000259" key="24">
    <source>
        <dbReference type="PROSITE" id="PS51726"/>
    </source>
</evidence>
<dbReference type="Pfam" id="PF17772">
    <property type="entry name" value="zf-MYST"/>
    <property type="match status" value="1"/>
</dbReference>
<evidence type="ECO:0000256" key="17">
    <source>
        <dbReference type="ARBA" id="ARBA00048017"/>
    </source>
</evidence>
<dbReference type="GO" id="GO:0070776">
    <property type="term" value="C:MOZ/MORF histone acetyltransferase complex"/>
    <property type="evidence" value="ECO:0007669"/>
    <property type="project" value="TreeGrafter"/>
</dbReference>
<feature type="region of interest" description="Disordered" evidence="21">
    <location>
        <begin position="735"/>
        <end position="765"/>
    </location>
</feature>
<feature type="compositionally biased region" description="Basic and acidic residues" evidence="21">
    <location>
        <begin position="984"/>
        <end position="1011"/>
    </location>
</feature>
<dbReference type="GO" id="GO:0000786">
    <property type="term" value="C:nucleosome"/>
    <property type="evidence" value="ECO:0007669"/>
    <property type="project" value="InterPro"/>
</dbReference>
<keyword evidence="16" id="KW-0539">Nucleus</keyword>
<dbReference type="PROSITE" id="PS51726">
    <property type="entry name" value="MYST_HAT"/>
    <property type="match status" value="1"/>
</dbReference>
<dbReference type="GO" id="GO:0040029">
    <property type="term" value="P:epigenetic regulation of gene expression"/>
    <property type="evidence" value="ECO:0007669"/>
    <property type="project" value="UniProtKB-ARBA"/>
</dbReference>
<feature type="compositionally biased region" description="Basic and acidic residues" evidence="21">
    <location>
        <begin position="1797"/>
        <end position="1807"/>
    </location>
</feature>
<reference evidence="26" key="1">
    <citation type="submission" date="2021-07" db="EMBL/GenBank/DDBJ databases">
        <authorList>
            <person name="Catto M.A."/>
            <person name="Jacobson A."/>
            <person name="Kennedy G."/>
            <person name="Labadie P."/>
            <person name="Hunt B.G."/>
            <person name="Srinivasan R."/>
        </authorList>
    </citation>
    <scope>NUCLEOTIDE SEQUENCE</scope>
    <source>
        <strain evidence="26">PL_HMW_Pooled</strain>
        <tissue evidence="26">Head</tissue>
    </source>
</reference>
<comment type="caution">
    <text evidence="26">The sequence shown here is derived from an EMBL/GenBank/DDBJ whole genome shotgun (WGS) entry which is preliminary data.</text>
</comment>
<feature type="region of interest" description="Disordered" evidence="21">
    <location>
        <begin position="798"/>
        <end position="836"/>
    </location>
</feature>
<dbReference type="InterPro" id="IPR050603">
    <property type="entry name" value="MYST_HAT"/>
</dbReference>
<dbReference type="Gene3D" id="3.40.630.30">
    <property type="match status" value="1"/>
</dbReference>
<feature type="compositionally biased region" description="Low complexity" evidence="21">
    <location>
        <begin position="802"/>
        <end position="814"/>
    </location>
</feature>
<keyword evidence="27" id="KW-1185">Reference proteome</keyword>
<dbReference type="GO" id="GO:0003682">
    <property type="term" value="F:chromatin binding"/>
    <property type="evidence" value="ECO:0007669"/>
    <property type="project" value="TreeGrafter"/>
</dbReference>
<comment type="subcellular location">
    <subcellularLocation>
        <location evidence="1">Nucleus</location>
    </subcellularLocation>
</comment>
<feature type="domain" description="MYST-type HAT" evidence="24">
    <location>
        <begin position="1110"/>
        <end position="1391"/>
    </location>
</feature>
<keyword evidence="20" id="KW-0175">Coiled coil</keyword>
<feature type="domain" description="H15" evidence="23">
    <location>
        <begin position="83"/>
        <end position="158"/>
    </location>
</feature>
<feature type="domain" description="PHD-type" evidence="22">
    <location>
        <begin position="197"/>
        <end position="262"/>
    </location>
</feature>
<dbReference type="InterPro" id="IPR040706">
    <property type="entry name" value="Zf-MYST"/>
</dbReference>
<evidence type="ECO:0000313" key="27">
    <source>
        <dbReference type="Proteomes" id="UP001219518"/>
    </source>
</evidence>
<keyword evidence="9" id="KW-0677">Repeat</keyword>
<gene>
    <name evidence="26" type="ORF">KUF71_016287</name>
</gene>
<dbReference type="PROSITE" id="PS51504">
    <property type="entry name" value="H15"/>
    <property type="match status" value="1"/>
</dbReference>
<feature type="domain" description="SAMD1-like winged helix (WH)" evidence="25">
    <location>
        <begin position="1"/>
        <end position="76"/>
    </location>
</feature>
<evidence type="ECO:0000256" key="2">
    <source>
        <dbReference type="ARBA" id="ARBA00010107"/>
    </source>
</evidence>
<keyword evidence="11" id="KW-0862">Zinc</keyword>
<dbReference type="PROSITE" id="PS50016">
    <property type="entry name" value="ZF_PHD_2"/>
    <property type="match status" value="2"/>
</dbReference>
<evidence type="ECO:0000256" key="13">
    <source>
        <dbReference type="ARBA" id="ARBA00022853"/>
    </source>
</evidence>
<evidence type="ECO:0000256" key="10">
    <source>
        <dbReference type="ARBA" id="ARBA00022771"/>
    </source>
</evidence>
<keyword evidence="8" id="KW-0479">Metal-binding</keyword>
<evidence type="ECO:0000256" key="20">
    <source>
        <dbReference type="SAM" id="Coils"/>
    </source>
</evidence>
<feature type="compositionally biased region" description="Low complexity" evidence="21">
    <location>
        <begin position="741"/>
        <end position="752"/>
    </location>
</feature>
<keyword evidence="4" id="KW-0678">Repressor</keyword>
<feature type="compositionally biased region" description="Basic and acidic residues" evidence="21">
    <location>
        <begin position="1879"/>
        <end position="1893"/>
    </location>
</feature>
<evidence type="ECO:0000256" key="12">
    <source>
        <dbReference type="ARBA" id="ARBA00022843"/>
    </source>
</evidence>
<dbReference type="Gene3D" id="3.30.60.60">
    <property type="entry name" value="N-acetyl transferase-like"/>
    <property type="match status" value="1"/>
</dbReference>
<keyword evidence="14" id="KW-0007">Acetylation</keyword>
<feature type="compositionally biased region" description="Basic and acidic residues" evidence="21">
    <location>
        <begin position="1444"/>
        <end position="1453"/>
    </location>
</feature>
<dbReference type="EC" id="2.3.1.48" evidence="3"/>
<dbReference type="Gene3D" id="1.10.10.10">
    <property type="entry name" value="Winged helix-like DNA-binding domain superfamily/Winged helix DNA-binding domain"/>
    <property type="match status" value="1"/>
</dbReference>
<dbReference type="GO" id="GO:0006357">
    <property type="term" value="P:regulation of transcription by RNA polymerase II"/>
    <property type="evidence" value="ECO:0007669"/>
    <property type="project" value="TreeGrafter"/>
</dbReference>
<feature type="compositionally biased region" description="Low complexity" evidence="21">
    <location>
        <begin position="511"/>
        <end position="541"/>
    </location>
</feature>
<feature type="region of interest" description="Disordered" evidence="21">
    <location>
        <begin position="1403"/>
        <end position="2098"/>
    </location>
</feature>
<dbReference type="PANTHER" id="PTHR10615:SF217">
    <property type="entry name" value="HISTONE ACETYLTRANSFERASE"/>
    <property type="match status" value="1"/>
</dbReference>
<dbReference type="FunFam" id="3.40.630.30:FF:000001">
    <property type="entry name" value="Histone acetyltransferase"/>
    <property type="match status" value="1"/>
</dbReference>
<dbReference type="SMART" id="SM00249">
    <property type="entry name" value="PHD"/>
    <property type="match status" value="2"/>
</dbReference>
<feature type="compositionally biased region" description="Polar residues" evidence="21">
    <location>
        <begin position="358"/>
        <end position="368"/>
    </location>
</feature>
<feature type="compositionally biased region" description="Polar residues" evidence="21">
    <location>
        <begin position="1561"/>
        <end position="1576"/>
    </location>
</feature>
<keyword evidence="12" id="KW-0832">Ubl conjugation</keyword>
<evidence type="ECO:0000256" key="8">
    <source>
        <dbReference type="ARBA" id="ARBA00022723"/>
    </source>
</evidence>
<dbReference type="InterPro" id="IPR019786">
    <property type="entry name" value="Zinc_finger_PHD-type_CS"/>
</dbReference>
<keyword evidence="6" id="KW-0597">Phosphoprotein</keyword>
<evidence type="ECO:0000256" key="14">
    <source>
        <dbReference type="ARBA" id="ARBA00022990"/>
    </source>
</evidence>
<feature type="compositionally biased region" description="Polar residues" evidence="21">
    <location>
        <begin position="1737"/>
        <end position="1746"/>
    </location>
</feature>
<keyword evidence="10 19" id="KW-0863">Zinc-finger</keyword>
<reference evidence="26" key="2">
    <citation type="journal article" date="2023" name="BMC Genomics">
        <title>Pest status, molecular evolution, and epigenetic factors derived from the genome assembly of Frankliniella fusca, a thysanopteran phytovirus vector.</title>
        <authorList>
            <person name="Catto M.A."/>
            <person name="Labadie P.E."/>
            <person name="Jacobson A.L."/>
            <person name="Kennedy G.G."/>
            <person name="Srinivasan R."/>
            <person name="Hunt B.G."/>
        </authorList>
    </citation>
    <scope>NUCLEOTIDE SEQUENCE</scope>
    <source>
        <strain evidence="26">PL_HMW_Pooled</strain>
    </source>
</reference>
<dbReference type="PROSITE" id="PS52014">
    <property type="entry name" value="SAMD1_WH"/>
    <property type="match status" value="1"/>
</dbReference>
<feature type="compositionally biased region" description="Polar residues" evidence="21">
    <location>
        <begin position="430"/>
        <end position="442"/>
    </location>
</feature>
<comment type="similarity">
    <text evidence="2">Belongs to the MYST (SAS/MOZ) family.</text>
</comment>
<name>A0AAE1HV37_9NEOP</name>
<evidence type="ECO:0000256" key="11">
    <source>
        <dbReference type="ARBA" id="ARBA00022833"/>
    </source>
</evidence>
<feature type="active site" description="Proton donor/acceptor" evidence="18">
    <location>
        <position position="1286"/>
    </location>
</feature>
<feature type="compositionally biased region" description="Basic and acidic residues" evidence="21">
    <location>
        <begin position="334"/>
        <end position="350"/>
    </location>
</feature>
<feature type="compositionally biased region" description="Basic and acidic residues" evidence="21">
    <location>
        <begin position="469"/>
        <end position="479"/>
    </location>
</feature>
<feature type="domain" description="PHD-type" evidence="22">
    <location>
        <begin position="259"/>
        <end position="309"/>
    </location>
</feature>
<feature type="compositionally biased region" description="Low complexity" evidence="21">
    <location>
        <begin position="1523"/>
        <end position="1534"/>
    </location>
</feature>
<feature type="compositionally biased region" description="Basic residues" evidence="21">
    <location>
        <begin position="1538"/>
        <end position="1548"/>
    </location>
</feature>
<feature type="compositionally biased region" description="Basic and acidic residues" evidence="21">
    <location>
        <begin position="1901"/>
        <end position="1926"/>
    </location>
</feature>
<evidence type="ECO:0000256" key="3">
    <source>
        <dbReference type="ARBA" id="ARBA00013184"/>
    </source>
</evidence>
<feature type="compositionally biased region" description="Acidic residues" evidence="21">
    <location>
        <begin position="1760"/>
        <end position="1773"/>
    </location>
</feature>